<evidence type="ECO:0000313" key="4">
    <source>
        <dbReference type="Proteomes" id="UP000008370"/>
    </source>
</evidence>
<dbReference type="AlphaFoldDB" id="K5V2U7"/>
<dbReference type="InterPro" id="IPR051540">
    <property type="entry name" value="S-2-haloacid_dehalogenase"/>
</dbReference>
<organism evidence="3 4">
    <name type="scientific">Phanerochaete carnosa (strain HHB-10118-sp)</name>
    <name type="common">White-rot fungus</name>
    <name type="synonym">Peniophora carnosa</name>
    <dbReference type="NCBI Taxonomy" id="650164"/>
    <lineage>
        <taxon>Eukaryota</taxon>
        <taxon>Fungi</taxon>
        <taxon>Dikarya</taxon>
        <taxon>Basidiomycota</taxon>
        <taxon>Agaricomycotina</taxon>
        <taxon>Agaricomycetes</taxon>
        <taxon>Polyporales</taxon>
        <taxon>Phanerochaetaceae</taxon>
        <taxon>Phanerochaete</taxon>
    </lineage>
</organism>
<name>K5V2U7_PHACS</name>
<accession>K5V2U7</accession>
<dbReference type="InParanoid" id="K5V2U7"/>
<dbReference type="HOGENOM" id="CLU_045011_3_2_1"/>
<proteinExistence type="predicted"/>
<feature type="region of interest" description="Disordered" evidence="2">
    <location>
        <begin position="87"/>
        <end position="128"/>
    </location>
</feature>
<evidence type="ECO:0000256" key="1">
    <source>
        <dbReference type="ARBA" id="ARBA00022801"/>
    </source>
</evidence>
<dbReference type="Gene3D" id="1.10.150.750">
    <property type="match status" value="1"/>
</dbReference>
<gene>
    <name evidence="3" type="ORF">PHACADRAFT_254227</name>
</gene>
<dbReference type="Gene3D" id="3.40.50.1000">
    <property type="entry name" value="HAD superfamily/HAD-like"/>
    <property type="match status" value="1"/>
</dbReference>
<dbReference type="SFLD" id="SFLDG01129">
    <property type="entry name" value="C1.5:_HAD__Beta-PGM__Phosphata"/>
    <property type="match status" value="1"/>
</dbReference>
<keyword evidence="1" id="KW-0378">Hydrolase</keyword>
<keyword evidence="4" id="KW-1185">Reference proteome</keyword>
<sequence length="287" mass="31094">MSAPGITQFKVLLFDVYATLVDWETGIFEAIKPMLGRLGSPLAKSKRDTLLAFESVEIDLQAKYPTMLYSDILAHVHAELKRRISNKPSLPHGVATAPVEESRAEGAPSSTLTTAGTSAAAGQPATPGLEEDDIAFGKSISKWPVFPDTIAALATLSKHYKLAVLSNVDHQSFAATREILERSDTANQFTFDVVFTAQDIGSYKPDPANFEYALNKLDGLFGAKKSDVLVTAASLTHDHTPANQLGIRSSYIAREGAVMSQSSPAKYDWRFTTLGEMASEVERQARA</sequence>
<dbReference type="OrthoDB" id="20198at2759"/>
<evidence type="ECO:0008006" key="5">
    <source>
        <dbReference type="Google" id="ProtNLM"/>
    </source>
</evidence>
<dbReference type="KEGG" id="pco:PHACADRAFT_254227"/>
<dbReference type="EMBL" id="JH930471">
    <property type="protein sequence ID" value="EKM56866.1"/>
    <property type="molecule type" value="Genomic_DNA"/>
</dbReference>
<dbReference type="Pfam" id="PF00702">
    <property type="entry name" value="Hydrolase"/>
    <property type="match status" value="1"/>
</dbReference>
<dbReference type="GeneID" id="18916014"/>
<dbReference type="SFLD" id="SFLDS00003">
    <property type="entry name" value="Haloacid_Dehalogenase"/>
    <property type="match status" value="1"/>
</dbReference>
<evidence type="ECO:0000256" key="2">
    <source>
        <dbReference type="SAM" id="MobiDB-lite"/>
    </source>
</evidence>
<reference evidence="3 4" key="1">
    <citation type="journal article" date="2012" name="BMC Genomics">
        <title>Comparative genomics of the white-rot fungi, Phanerochaete carnosa and P. chrysosporium, to elucidate the genetic basis of the distinct wood types they colonize.</title>
        <authorList>
            <person name="Suzuki H."/>
            <person name="MacDonald J."/>
            <person name="Syed K."/>
            <person name="Salamov A."/>
            <person name="Hori C."/>
            <person name="Aerts A."/>
            <person name="Henrissat B."/>
            <person name="Wiebenga A."/>
            <person name="vanKuyk P.A."/>
            <person name="Barry K."/>
            <person name="Lindquist E."/>
            <person name="LaButti K."/>
            <person name="Lapidus A."/>
            <person name="Lucas S."/>
            <person name="Coutinho P."/>
            <person name="Gong Y."/>
            <person name="Samejima M."/>
            <person name="Mahadevan R."/>
            <person name="Abou-Zaid M."/>
            <person name="de Vries R.P."/>
            <person name="Igarashi K."/>
            <person name="Yadav J.S."/>
            <person name="Grigoriev I.V."/>
            <person name="Master E.R."/>
        </authorList>
    </citation>
    <scope>NUCLEOTIDE SEQUENCE [LARGE SCALE GENOMIC DNA]</scope>
    <source>
        <strain evidence="3 4">HHB-10118-sp</strain>
    </source>
</reference>
<dbReference type="Proteomes" id="UP000008370">
    <property type="component" value="Unassembled WGS sequence"/>
</dbReference>
<dbReference type="InterPro" id="IPR023214">
    <property type="entry name" value="HAD_sf"/>
</dbReference>
<dbReference type="InterPro" id="IPR036412">
    <property type="entry name" value="HAD-like_sf"/>
</dbReference>
<dbReference type="PANTHER" id="PTHR43316:SF9">
    <property type="entry name" value="ACID DEHALOGENASE, PUTATIVE (AFU_ORTHOLOGUE AFUA_6G14460)-RELATED"/>
    <property type="match status" value="1"/>
</dbReference>
<dbReference type="GO" id="GO:0016787">
    <property type="term" value="F:hydrolase activity"/>
    <property type="evidence" value="ECO:0007669"/>
    <property type="project" value="UniProtKB-KW"/>
</dbReference>
<evidence type="ECO:0000313" key="3">
    <source>
        <dbReference type="EMBL" id="EKM56866.1"/>
    </source>
</evidence>
<feature type="compositionally biased region" description="Low complexity" evidence="2">
    <location>
        <begin position="106"/>
        <end position="128"/>
    </location>
</feature>
<protein>
    <recommendedName>
        <fullName evidence="5">Haloacid dehalogenase</fullName>
    </recommendedName>
</protein>
<dbReference type="SUPFAM" id="SSF56784">
    <property type="entry name" value="HAD-like"/>
    <property type="match status" value="1"/>
</dbReference>
<dbReference type="PANTHER" id="PTHR43316">
    <property type="entry name" value="HYDROLASE, HALOACID DELAHOGENASE-RELATED"/>
    <property type="match status" value="1"/>
</dbReference>
<dbReference type="RefSeq" id="XP_007394698.1">
    <property type="nucleotide sequence ID" value="XM_007394636.1"/>
</dbReference>